<evidence type="ECO:0008006" key="2">
    <source>
        <dbReference type="Google" id="ProtNLM"/>
    </source>
</evidence>
<dbReference type="Gene3D" id="3.40.630.10">
    <property type="entry name" value="Zn peptidases"/>
    <property type="match status" value="1"/>
</dbReference>
<proteinExistence type="predicted"/>
<name>A0A382LSX6_9ZZZZ</name>
<gene>
    <name evidence="1" type="ORF">METZ01_LOCUS292673</name>
</gene>
<organism evidence="1">
    <name type="scientific">marine metagenome</name>
    <dbReference type="NCBI Taxonomy" id="408172"/>
    <lineage>
        <taxon>unclassified sequences</taxon>
        <taxon>metagenomes</taxon>
        <taxon>ecological metagenomes</taxon>
    </lineage>
</organism>
<reference evidence="1" key="1">
    <citation type="submission" date="2018-05" db="EMBL/GenBank/DDBJ databases">
        <authorList>
            <person name="Lanie J.A."/>
            <person name="Ng W.-L."/>
            <person name="Kazmierczak K.M."/>
            <person name="Andrzejewski T.M."/>
            <person name="Davidsen T.M."/>
            <person name="Wayne K.J."/>
            <person name="Tettelin H."/>
            <person name="Glass J.I."/>
            <person name="Rusch D."/>
            <person name="Podicherti R."/>
            <person name="Tsui H.-C.T."/>
            <person name="Winkler M.E."/>
        </authorList>
    </citation>
    <scope>NUCLEOTIDE SEQUENCE</scope>
</reference>
<dbReference type="EMBL" id="UINC01089057">
    <property type="protein sequence ID" value="SVC39819.1"/>
    <property type="molecule type" value="Genomic_DNA"/>
</dbReference>
<dbReference type="AlphaFoldDB" id="A0A382LSX6"/>
<protein>
    <recommendedName>
        <fullName evidence="2">Peptidase M20 dimerisation domain-containing protein</fullName>
    </recommendedName>
</protein>
<feature type="non-terminal residue" evidence="1">
    <location>
        <position position="1"/>
    </location>
</feature>
<sequence length="115" mass="12337">IGDQKNILPYETTHGYGSTDVGDISWLVPTGGVRIASWVPGTSAHSWQAVASGGTSIGLKGMKLAVQVLSETAKEIYLNPSIPIKAKEELAINVGNEFIYVPLLGDRDPPLDYRN</sequence>
<evidence type="ECO:0000313" key="1">
    <source>
        <dbReference type="EMBL" id="SVC39819.1"/>
    </source>
</evidence>
<accession>A0A382LSX6</accession>